<dbReference type="Pfam" id="PF00534">
    <property type="entry name" value="Glycos_transf_1"/>
    <property type="match status" value="1"/>
</dbReference>
<keyword evidence="1" id="KW-0808">Transferase</keyword>
<dbReference type="Pfam" id="PF13439">
    <property type="entry name" value="Glyco_transf_4"/>
    <property type="match status" value="1"/>
</dbReference>
<evidence type="ECO:0000313" key="4">
    <source>
        <dbReference type="EMBL" id="GAQ87988.1"/>
    </source>
</evidence>
<evidence type="ECO:0000259" key="3">
    <source>
        <dbReference type="Pfam" id="PF13439"/>
    </source>
</evidence>
<dbReference type="Gene3D" id="3.40.50.2000">
    <property type="entry name" value="Glycogen Phosphorylase B"/>
    <property type="match status" value="2"/>
</dbReference>
<dbReference type="PANTHER" id="PTHR45947:SF3">
    <property type="entry name" value="SULFOQUINOVOSYL TRANSFERASE SQD2"/>
    <property type="match status" value="1"/>
</dbReference>
<dbReference type="Proteomes" id="UP000054558">
    <property type="component" value="Unassembled WGS sequence"/>
</dbReference>
<dbReference type="OrthoDB" id="443318at2759"/>
<dbReference type="FunFam" id="3.40.50.2000:FF:000062">
    <property type="entry name" value="sulfoquinovosyl transferase SQD2"/>
    <property type="match status" value="1"/>
</dbReference>
<dbReference type="AlphaFoldDB" id="A0A1Y1IIJ5"/>
<dbReference type="InterPro" id="IPR050194">
    <property type="entry name" value="Glycosyltransferase_grp1"/>
</dbReference>
<dbReference type="PANTHER" id="PTHR45947">
    <property type="entry name" value="SULFOQUINOVOSYL TRANSFERASE SQD2"/>
    <property type="match status" value="1"/>
</dbReference>
<gene>
    <name evidence="4" type="ORF">KFL_003920070</name>
</gene>
<dbReference type="CDD" id="cd03814">
    <property type="entry name" value="GT4-like"/>
    <property type="match status" value="1"/>
</dbReference>
<dbReference type="GO" id="GO:0016757">
    <property type="term" value="F:glycosyltransferase activity"/>
    <property type="evidence" value="ECO:0000318"/>
    <property type="project" value="GO_Central"/>
</dbReference>
<dbReference type="InterPro" id="IPR028098">
    <property type="entry name" value="Glyco_trans_4-like_N"/>
</dbReference>
<feature type="domain" description="Glycosyl transferase family 1" evidence="2">
    <location>
        <begin position="312"/>
        <end position="462"/>
    </location>
</feature>
<name>A0A1Y1IIJ5_KLENI</name>
<keyword evidence="1" id="KW-0328">Glycosyltransferase</keyword>
<dbReference type="EMBL" id="DF237341">
    <property type="protein sequence ID" value="GAQ87988.1"/>
    <property type="molecule type" value="Genomic_DNA"/>
</dbReference>
<organism evidence="4 5">
    <name type="scientific">Klebsormidium nitens</name>
    <name type="common">Green alga</name>
    <name type="synonym">Ulothrix nitens</name>
    <dbReference type="NCBI Taxonomy" id="105231"/>
    <lineage>
        <taxon>Eukaryota</taxon>
        <taxon>Viridiplantae</taxon>
        <taxon>Streptophyta</taxon>
        <taxon>Klebsormidiophyceae</taxon>
        <taxon>Klebsormidiales</taxon>
        <taxon>Klebsormidiaceae</taxon>
        <taxon>Klebsormidium</taxon>
    </lineage>
</organism>
<reference evidence="4 5" key="1">
    <citation type="journal article" date="2014" name="Nat. Commun.">
        <title>Klebsormidium flaccidum genome reveals primary factors for plant terrestrial adaptation.</title>
        <authorList>
            <person name="Hori K."/>
            <person name="Maruyama F."/>
            <person name="Fujisawa T."/>
            <person name="Togashi T."/>
            <person name="Yamamoto N."/>
            <person name="Seo M."/>
            <person name="Sato S."/>
            <person name="Yamada T."/>
            <person name="Mori H."/>
            <person name="Tajima N."/>
            <person name="Moriyama T."/>
            <person name="Ikeuchi M."/>
            <person name="Watanabe M."/>
            <person name="Wada H."/>
            <person name="Kobayashi K."/>
            <person name="Saito M."/>
            <person name="Masuda T."/>
            <person name="Sasaki-Sekimoto Y."/>
            <person name="Mashiguchi K."/>
            <person name="Awai K."/>
            <person name="Shimojima M."/>
            <person name="Masuda S."/>
            <person name="Iwai M."/>
            <person name="Nobusawa T."/>
            <person name="Narise T."/>
            <person name="Kondo S."/>
            <person name="Saito H."/>
            <person name="Sato R."/>
            <person name="Murakawa M."/>
            <person name="Ihara Y."/>
            <person name="Oshima-Yamada Y."/>
            <person name="Ohtaka K."/>
            <person name="Satoh M."/>
            <person name="Sonobe K."/>
            <person name="Ishii M."/>
            <person name="Ohtani R."/>
            <person name="Kanamori-Sato M."/>
            <person name="Honoki R."/>
            <person name="Miyazaki D."/>
            <person name="Mochizuki H."/>
            <person name="Umetsu J."/>
            <person name="Higashi K."/>
            <person name="Shibata D."/>
            <person name="Kamiya Y."/>
            <person name="Sato N."/>
            <person name="Nakamura Y."/>
            <person name="Tabata S."/>
            <person name="Ida S."/>
            <person name="Kurokawa K."/>
            <person name="Ohta H."/>
        </authorList>
    </citation>
    <scope>NUCLEOTIDE SEQUENCE [LARGE SCALE GENOMIC DNA]</scope>
    <source>
        <strain evidence="4 5">NIES-2285</strain>
    </source>
</reference>
<dbReference type="STRING" id="105231.A0A1Y1IIJ5"/>
<dbReference type="InterPro" id="IPR001296">
    <property type="entry name" value="Glyco_trans_1"/>
</dbReference>
<feature type="domain" description="Glycosyltransferase subfamily 4-like N-terminal" evidence="3">
    <location>
        <begin position="130"/>
        <end position="292"/>
    </location>
</feature>
<dbReference type="PROSITE" id="PS51257">
    <property type="entry name" value="PROKAR_LIPOPROTEIN"/>
    <property type="match status" value="1"/>
</dbReference>
<evidence type="ECO:0000313" key="5">
    <source>
        <dbReference type="Proteomes" id="UP000054558"/>
    </source>
</evidence>
<sequence length="510" mass="55778">MARAMVAAQLSALPIGTGVTGSCCAGSGSSARTCLLPRPMMAPVRIKHSVPSHSFLGTSEGLLGVAPCAPGRASSRGIAAVASSEVAAPVAAQQPGEGAKEEVAPVRKGKRIAMFVEPSPFAYICGYKNRFQNLIRFLQEQGDEVLVVTTHHGAPAEWYGAKVVPSWSFPCPFYPILPLSLAASPRIFNYVKNFQPDLIHVSTPGIMCFGALLFAKLLSIPIVMSYHTHVPKYIPQYTFSFLVEPMWAVIRFLHNAATLTLATSEEMRKEMVSFGAATVTRIKVWRKGVDAELFHPRFTSALWRNKLSDGQPDRPLIVHVGRLGAEKNLPFLKEILRRIPEARLAFVGDGPARPELEQLFQDTPTVFTGMLSGEDLSAAYASADAFFTPSESETLGFVVLEAMASGTPVVAARAGGIPDIVDKDGETGFLYTPGDVDDAVAKLRRLLFDRDFNAKMAAAGRADVENYDWRASTRQVSEDGYNTALRLWQQSRQATSDWWPWWTKKAEWQA</sequence>
<evidence type="ECO:0000259" key="2">
    <source>
        <dbReference type="Pfam" id="PF00534"/>
    </source>
</evidence>
<dbReference type="OMA" id="HTNFPQY"/>
<dbReference type="SUPFAM" id="SSF53756">
    <property type="entry name" value="UDP-Glycosyltransferase/glycogen phosphorylase"/>
    <property type="match status" value="1"/>
</dbReference>
<evidence type="ECO:0000256" key="1">
    <source>
        <dbReference type="ARBA" id="ARBA00022676"/>
    </source>
</evidence>
<accession>A0A1Y1IIJ5</accession>
<protein>
    <submittedName>
        <fullName evidence="4">Sulfoquinovosyldiacylglycerol synthase</fullName>
    </submittedName>
</protein>
<proteinExistence type="predicted"/>
<keyword evidence="5" id="KW-1185">Reference proteome</keyword>